<dbReference type="GO" id="GO:0007165">
    <property type="term" value="P:signal transduction"/>
    <property type="evidence" value="ECO:0007669"/>
    <property type="project" value="InterPro"/>
</dbReference>
<evidence type="ECO:0000256" key="6">
    <source>
        <dbReference type="ARBA" id="ARBA00022777"/>
    </source>
</evidence>
<dbReference type="SMART" id="SM00220">
    <property type="entry name" value="S_TKc"/>
    <property type="match status" value="1"/>
</dbReference>
<comment type="cofactor">
    <cofactor evidence="1">
        <name>Mn(2+)</name>
        <dbReference type="ChEBI" id="CHEBI:29035"/>
    </cofactor>
</comment>
<evidence type="ECO:0000256" key="8">
    <source>
        <dbReference type="PROSITE-ProRule" id="PRU10141"/>
    </source>
</evidence>
<evidence type="ECO:0000256" key="9">
    <source>
        <dbReference type="RuleBase" id="RU000304"/>
    </source>
</evidence>
<comment type="caution">
    <text evidence="11">The sequence shown here is derived from an EMBL/GenBank/DDBJ whole genome shotgun (WGS) entry which is preliminary data.</text>
</comment>
<keyword evidence="3 9" id="KW-0723">Serine/threonine-protein kinase</keyword>
<evidence type="ECO:0000256" key="2">
    <source>
        <dbReference type="ARBA" id="ARBA00006234"/>
    </source>
</evidence>
<dbReference type="Gene3D" id="1.10.510.10">
    <property type="entry name" value="Transferase(Phosphotransferase) domain 1"/>
    <property type="match status" value="1"/>
</dbReference>
<keyword evidence="6" id="KW-0418">Kinase</keyword>
<dbReference type="CDD" id="cd12195">
    <property type="entry name" value="CIPK_C"/>
    <property type="match status" value="1"/>
</dbReference>
<comment type="similarity">
    <text evidence="2">Belongs to the protein kinase superfamily. CAMK Ser/Thr protein kinase family. SNF1 subfamily.</text>
</comment>
<dbReference type="PROSITE" id="PS50011">
    <property type="entry name" value="PROTEIN_KINASE_DOM"/>
    <property type="match status" value="1"/>
</dbReference>
<dbReference type="AlphaFoldDB" id="A0AAN9SSL5"/>
<proteinExistence type="inferred from homology"/>
<name>A0AAN9SSL5_PSOTE</name>
<dbReference type="PROSITE" id="PS00108">
    <property type="entry name" value="PROTEIN_KINASE_ST"/>
    <property type="match status" value="1"/>
</dbReference>
<dbReference type="PROSITE" id="PS00107">
    <property type="entry name" value="PROTEIN_KINASE_ATP"/>
    <property type="match status" value="1"/>
</dbReference>
<evidence type="ECO:0000256" key="1">
    <source>
        <dbReference type="ARBA" id="ARBA00001936"/>
    </source>
</evidence>
<sequence>MKMKKIMAKVRGGSRNNTNQIRRVGKYEIGNTLGTGNSSIVKLATHVDTGHTVAIKILDKKKFRRKRSVLRNIQIRNSDQDGRTGMTESQARKYFQQLMSAVDYCHSRGVTHRDLKPENLLVDENGVLKVSDFGMSALPEQVRPDGLLHSACGTPHYVAPELITNNGYDGAKADIWSCGVILFFMNAGDLPFRSDNDSSSSDEDVVYQKRITMNEIFEDEWFKTNYQPPRFSQENIDFDVDSQNLIAEVGEAGPSAPLPVAMNAIDIMHTFLGIVMANLFYQVYVKREARFVCKSSATDIVEKIESVARTMGFDVKKRYYQMSITIREELAGRKGQLSIATEVYEMIPMDPPYHMVEFQKVVGDTLEFHKFYKDLRAELQDIIWIAEPVDIETKTDGQGSMKLLWYYKPRASTSTAGTTSAATAI</sequence>
<dbReference type="PANTHER" id="PTHR43895:SF123">
    <property type="entry name" value="NON-SPECIFIC SERINE_THREONINE PROTEIN KINASE"/>
    <property type="match status" value="1"/>
</dbReference>
<dbReference type="Pfam" id="PF00069">
    <property type="entry name" value="Pkinase"/>
    <property type="match status" value="1"/>
</dbReference>
<dbReference type="SUPFAM" id="SSF56112">
    <property type="entry name" value="Protein kinase-like (PK-like)"/>
    <property type="match status" value="1"/>
</dbReference>
<dbReference type="InterPro" id="IPR004041">
    <property type="entry name" value="NAF_dom"/>
</dbReference>
<dbReference type="InterPro" id="IPR000719">
    <property type="entry name" value="Prot_kinase_dom"/>
</dbReference>
<keyword evidence="12" id="KW-1185">Reference proteome</keyword>
<gene>
    <name evidence="11" type="ORF">VNO78_11156</name>
</gene>
<evidence type="ECO:0000256" key="5">
    <source>
        <dbReference type="ARBA" id="ARBA00022741"/>
    </source>
</evidence>
<evidence type="ECO:0000256" key="3">
    <source>
        <dbReference type="ARBA" id="ARBA00022527"/>
    </source>
</evidence>
<keyword evidence="4" id="KW-0808">Transferase</keyword>
<evidence type="ECO:0000256" key="4">
    <source>
        <dbReference type="ARBA" id="ARBA00022679"/>
    </source>
</evidence>
<dbReference type="Pfam" id="PF03822">
    <property type="entry name" value="NAF"/>
    <property type="match status" value="1"/>
</dbReference>
<dbReference type="InterPro" id="IPR011009">
    <property type="entry name" value="Kinase-like_dom_sf"/>
</dbReference>
<feature type="domain" description="Protein kinase" evidence="10">
    <location>
        <begin position="1"/>
        <end position="272"/>
    </location>
</feature>
<dbReference type="InterPro" id="IPR008271">
    <property type="entry name" value="Ser/Thr_kinase_AS"/>
</dbReference>
<dbReference type="GO" id="GO:0005524">
    <property type="term" value="F:ATP binding"/>
    <property type="evidence" value="ECO:0007669"/>
    <property type="project" value="UniProtKB-UniRule"/>
</dbReference>
<dbReference type="InterPro" id="IPR017441">
    <property type="entry name" value="Protein_kinase_ATP_BS"/>
</dbReference>
<organism evidence="11 12">
    <name type="scientific">Psophocarpus tetragonolobus</name>
    <name type="common">Winged bean</name>
    <name type="synonym">Dolichos tetragonolobus</name>
    <dbReference type="NCBI Taxonomy" id="3891"/>
    <lineage>
        <taxon>Eukaryota</taxon>
        <taxon>Viridiplantae</taxon>
        <taxon>Streptophyta</taxon>
        <taxon>Embryophyta</taxon>
        <taxon>Tracheophyta</taxon>
        <taxon>Spermatophyta</taxon>
        <taxon>Magnoliopsida</taxon>
        <taxon>eudicotyledons</taxon>
        <taxon>Gunneridae</taxon>
        <taxon>Pentapetalae</taxon>
        <taxon>rosids</taxon>
        <taxon>fabids</taxon>
        <taxon>Fabales</taxon>
        <taxon>Fabaceae</taxon>
        <taxon>Papilionoideae</taxon>
        <taxon>50 kb inversion clade</taxon>
        <taxon>NPAAA clade</taxon>
        <taxon>indigoferoid/millettioid clade</taxon>
        <taxon>Phaseoleae</taxon>
        <taxon>Psophocarpus</taxon>
    </lineage>
</organism>
<keyword evidence="5 8" id="KW-0547">Nucleotide-binding</keyword>
<dbReference type="EMBL" id="JAYMYS010000003">
    <property type="protein sequence ID" value="KAK7399958.1"/>
    <property type="molecule type" value="Genomic_DNA"/>
</dbReference>
<evidence type="ECO:0000313" key="12">
    <source>
        <dbReference type="Proteomes" id="UP001386955"/>
    </source>
</evidence>
<accession>A0AAN9SSL5</accession>
<dbReference type="PANTHER" id="PTHR43895">
    <property type="entry name" value="CALCIUM/CALMODULIN-DEPENDENT PROTEIN KINASE KINASE-RELATED"/>
    <property type="match status" value="1"/>
</dbReference>
<evidence type="ECO:0000259" key="10">
    <source>
        <dbReference type="PROSITE" id="PS50011"/>
    </source>
</evidence>
<protein>
    <recommendedName>
        <fullName evidence="10">Protein kinase domain-containing protein</fullName>
    </recommendedName>
</protein>
<keyword evidence="7 8" id="KW-0067">ATP-binding</keyword>
<evidence type="ECO:0000313" key="11">
    <source>
        <dbReference type="EMBL" id="KAK7399958.1"/>
    </source>
</evidence>
<reference evidence="11 12" key="1">
    <citation type="submission" date="2024-01" db="EMBL/GenBank/DDBJ databases">
        <title>The genomes of 5 underutilized Papilionoideae crops provide insights into root nodulation and disease resistanc.</title>
        <authorList>
            <person name="Jiang F."/>
        </authorList>
    </citation>
    <scope>NUCLEOTIDE SEQUENCE [LARGE SCALE GENOMIC DNA]</scope>
    <source>
        <strain evidence="11">DUOXIRENSHENG_FW03</strain>
        <tissue evidence="11">Leaves</tissue>
    </source>
</reference>
<dbReference type="Gene3D" id="3.30.200.20">
    <property type="entry name" value="Phosphorylase Kinase, domain 1"/>
    <property type="match status" value="1"/>
</dbReference>
<dbReference type="Gene3D" id="3.30.310.80">
    <property type="entry name" value="Kinase associated domain 1, KA1"/>
    <property type="match status" value="1"/>
</dbReference>
<dbReference type="Proteomes" id="UP001386955">
    <property type="component" value="Unassembled WGS sequence"/>
</dbReference>
<dbReference type="GO" id="GO:0004674">
    <property type="term" value="F:protein serine/threonine kinase activity"/>
    <property type="evidence" value="ECO:0007669"/>
    <property type="project" value="UniProtKB-KW"/>
</dbReference>
<feature type="binding site" evidence="8">
    <location>
        <position position="56"/>
    </location>
    <ligand>
        <name>ATP</name>
        <dbReference type="ChEBI" id="CHEBI:30616"/>
    </ligand>
</feature>
<evidence type="ECO:0000256" key="7">
    <source>
        <dbReference type="ARBA" id="ARBA00022840"/>
    </source>
</evidence>